<dbReference type="Proteomes" id="UP001183202">
    <property type="component" value="Unassembled WGS sequence"/>
</dbReference>
<feature type="chain" id="PRO_5047140117" evidence="1">
    <location>
        <begin position="26"/>
        <end position="158"/>
    </location>
</feature>
<evidence type="ECO:0000256" key="1">
    <source>
        <dbReference type="SAM" id="SignalP"/>
    </source>
</evidence>
<reference evidence="3" key="1">
    <citation type="submission" date="2023-07" db="EMBL/GenBank/DDBJ databases">
        <title>30 novel species of actinomycetes from the DSMZ collection.</title>
        <authorList>
            <person name="Nouioui I."/>
        </authorList>
    </citation>
    <scope>NUCLEOTIDE SEQUENCE [LARGE SCALE GENOMIC DNA]</scope>
    <source>
        <strain evidence="3">DSM 45834</strain>
    </source>
</reference>
<keyword evidence="1" id="KW-0732">Signal</keyword>
<evidence type="ECO:0000313" key="3">
    <source>
        <dbReference type="Proteomes" id="UP001183202"/>
    </source>
</evidence>
<name>A0ABU2NHC9_9PSEU</name>
<feature type="signal peptide" evidence="1">
    <location>
        <begin position="1"/>
        <end position="25"/>
    </location>
</feature>
<comment type="caution">
    <text evidence="2">The sequence shown here is derived from an EMBL/GenBank/DDBJ whole genome shotgun (WGS) entry which is preliminary data.</text>
</comment>
<proteinExistence type="predicted"/>
<organism evidence="2 3">
    <name type="scientific">Pseudonocardia charpentierae</name>
    <dbReference type="NCBI Taxonomy" id="3075545"/>
    <lineage>
        <taxon>Bacteria</taxon>
        <taxon>Bacillati</taxon>
        <taxon>Actinomycetota</taxon>
        <taxon>Actinomycetes</taxon>
        <taxon>Pseudonocardiales</taxon>
        <taxon>Pseudonocardiaceae</taxon>
        <taxon>Pseudonocardia</taxon>
    </lineage>
</organism>
<dbReference type="EMBL" id="JAVREJ010000020">
    <property type="protein sequence ID" value="MDT0352664.1"/>
    <property type="molecule type" value="Genomic_DNA"/>
</dbReference>
<keyword evidence="3" id="KW-1185">Reference proteome</keyword>
<sequence length="158" mass="16314">MPVRIIVALVLTTAALLLLAPAAVAAPAVTARIRGVEYAATSTQGRFGGAAHGQVRGAWQATVVHDPLRSGKAVPITDGSFTLRSTQREVRGTFVSGTVTPRPTPSTCGNERFDVRGILALPGGRGSFTAVLTHLRVPSRSGCRTYGAVVVGALTLPS</sequence>
<gene>
    <name evidence="2" type="ORF">RM445_24380</name>
</gene>
<dbReference type="RefSeq" id="WP_311559170.1">
    <property type="nucleotide sequence ID" value="NZ_JAVREJ010000020.1"/>
</dbReference>
<evidence type="ECO:0000313" key="2">
    <source>
        <dbReference type="EMBL" id="MDT0352664.1"/>
    </source>
</evidence>
<protein>
    <submittedName>
        <fullName evidence="2">Uncharacterized protein</fullName>
    </submittedName>
</protein>
<accession>A0ABU2NHC9</accession>